<proteinExistence type="predicted"/>
<accession>A0A0G0HAG8</accession>
<name>A0A0G0HAG8_9BACT</name>
<evidence type="ECO:0000313" key="1">
    <source>
        <dbReference type="EMBL" id="KKQ35540.1"/>
    </source>
</evidence>
<sequence length="119" mass="13349">MNQYILNVINRLRAGEHVVHSEGGNSMAPVIGHREPVLLAPITDENALENNHIVFCKVNSFFTHKIKSIQTMKGKRRYQISNLKGHVNGVISIDKIYGKVVAIGRDKIDAYLTKIGQKK</sequence>
<dbReference type="AlphaFoldDB" id="A0A0G0HAG8"/>
<evidence type="ECO:0008006" key="3">
    <source>
        <dbReference type="Google" id="ProtNLM"/>
    </source>
</evidence>
<comment type="caution">
    <text evidence="1">The sequence shown here is derived from an EMBL/GenBank/DDBJ whole genome shotgun (WGS) entry which is preliminary data.</text>
</comment>
<dbReference type="Proteomes" id="UP000033876">
    <property type="component" value="Unassembled WGS sequence"/>
</dbReference>
<reference evidence="1 2" key="1">
    <citation type="journal article" date="2015" name="Nature">
        <title>rRNA introns, odd ribosomes, and small enigmatic genomes across a large radiation of phyla.</title>
        <authorList>
            <person name="Brown C.T."/>
            <person name="Hug L.A."/>
            <person name="Thomas B.C."/>
            <person name="Sharon I."/>
            <person name="Castelle C.J."/>
            <person name="Singh A."/>
            <person name="Wilkins M.J."/>
            <person name="Williams K.H."/>
            <person name="Banfield J.F."/>
        </authorList>
    </citation>
    <scope>NUCLEOTIDE SEQUENCE [LARGE SCALE GENOMIC DNA]</scope>
</reference>
<evidence type="ECO:0000313" key="2">
    <source>
        <dbReference type="Proteomes" id="UP000033876"/>
    </source>
</evidence>
<gene>
    <name evidence="1" type="ORF">US50_C0012G0005</name>
</gene>
<protein>
    <recommendedName>
        <fullName evidence="3">Peptidase S24/S26A/S26B/S26C domain-containing protein</fullName>
    </recommendedName>
</protein>
<dbReference type="EMBL" id="LBTF01000012">
    <property type="protein sequence ID" value="KKQ35540.1"/>
    <property type="molecule type" value="Genomic_DNA"/>
</dbReference>
<organism evidence="1 2">
    <name type="scientific">Candidatus Nomurabacteria bacterium GW2011_GWB1_37_5</name>
    <dbReference type="NCBI Taxonomy" id="1618742"/>
    <lineage>
        <taxon>Bacteria</taxon>
        <taxon>Candidatus Nomuraibacteriota</taxon>
    </lineage>
</organism>